<dbReference type="GO" id="GO:0017000">
    <property type="term" value="P:antibiotic biosynthetic process"/>
    <property type="evidence" value="ECO:0007669"/>
    <property type="project" value="UniProtKB-KW"/>
</dbReference>
<evidence type="ECO:0000256" key="3">
    <source>
        <dbReference type="ARBA" id="ARBA00023004"/>
    </source>
</evidence>
<dbReference type="OrthoDB" id="5491415at2"/>
<feature type="domain" description="TauD/TfdA-like" evidence="5">
    <location>
        <begin position="118"/>
        <end position="361"/>
    </location>
</feature>
<keyword evidence="2" id="KW-0560">Oxidoreductase</keyword>
<organism evidence="6 7">
    <name type="scientific">Streptacidiphilus pinicola</name>
    <dbReference type="NCBI Taxonomy" id="2219663"/>
    <lineage>
        <taxon>Bacteria</taxon>
        <taxon>Bacillati</taxon>
        <taxon>Actinomycetota</taxon>
        <taxon>Actinomycetes</taxon>
        <taxon>Kitasatosporales</taxon>
        <taxon>Streptomycetaceae</taxon>
        <taxon>Streptacidiphilus</taxon>
    </lineage>
</organism>
<dbReference type="Proteomes" id="UP000248889">
    <property type="component" value="Unassembled WGS sequence"/>
</dbReference>
<accession>A0A2X0JFH0</accession>
<comment type="cofactor">
    <cofactor evidence="1">
        <name>Fe(2+)</name>
        <dbReference type="ChEBI" id="CHEBI:29033"/>
    </cofactor>
</comment>
<dbReference type="Pfam" id="PF02668">
    <property type="entry name" value="TauD"/>
    <property type="match status" value="1"/>
</dbReference>
<dbReference type="PANTHER" id="PTHR10696">
    <property type="entry name" value="GAMMA-BUTYROBETAINE HYDROXYLASE-RELATED"/>
    <property type="match status" value="1"/>
</dbReference>
<evidence type="ECO:0000313" key="7">
    <source>
        <dbReference type="Proteomes" id="UP000248889"/>
    </source>
</evidence>
<dbReference type="Gene3D" id="3.60.130.10">
    <property type="entry name" value="Clavaminate synthase-like"/>
    <property type="match status" value="1"/>
</dbReference>
<sequence>MPKLPSAQVRASLCLLDRSLDRRPTNTCRILFPFLERGYISMSIDARADVFREGAERIAELSWTRADAEVDTSWRVEVTADVLQEFKTLVSGLEVTQELLDGIESGDHALPALADCAALVRRQVLGRFGFAHVVGLGHGGFSEMEQRLFYVLVSLHMGEMMTTYGRLHDVKDRGYDFRSVDVSVSKTRVEAPYHTDSTSLRTFPNVFGLLCLRPAMDGGRSLLVSACRAYQEIAASSPEHLPALFKDHFRNTVTPGDEETDIFDNTFPIYSWGQFSNGPTLRYMRHWIETGYAKAGRSLTDADVAAFDRLDAVLGDEEHVLGVDLAAGEFIFFNNCTVAHNRTAFVDFPEDERSRLLARAWLRVPEDD</sequence>
<gene>
    <name evidence="6" type="ORF">DN069_06890</name>
</gene>
<dbReference type="InterPro" id="IPR042098">
    <property type="entry name" value="TauD-like_sf"/>
</dbReference>
<dbReference type="PANTHER" id="PTHR10696:SF56">
    <property type="entry name" value="TAUD_TFDA-LIKE DOMAIN-CONTAINING PROTEIN"/>
    <property type="match status" value="1"/>
</dbReference>
<protein>
    <recommendedName>
        <fullName evidence="5">TauD/TfdA-like domain-containing protein</fullName>
    </recommendedName>
</protein>
<comment type="caution">
    <text evidence="6">The sequence shown here is derived from an EMBL/GenBank/DDBJ whole genome shotgun (WGS) entry which is preliminary data.</text>
</comment>
<keyword evidence="4" id="KW-0045">Antibiotic biosynthesis</keyword>
<dbReference type="EMBL" id="QKYN01000028">
    <property type="protein sequence ID" value="RAG86348.1"/>
    <property type="molecule type" value="Genomic_DNA"/>
</dbReference>
<keyword evidence="7" id="KW-1185">Reference proteome</keyword>
<evidence type="ECO:0000256" key="1">
    <source>
        <dbReference type="ARBA" id="ARBA00001954"/>
    </source>
</evidence>
<dbReference type="InterPro" id="IPR050411">
    <property type="entry name" value="AlphaKG_dependent_hydroxylases"/>
</dbReference>
<evidence type="ECO:0000256" key="2">
    <source>
        <dbReference type="ARBA" id="ARBA00023002"/>
    </source>
</evidence>
<evidence type="ECO:0000256" key="4">
    <source>
        <dbReference type="ARBA" id="ARBA00023194"/>
    </source>
</evidence>
<dbReference type="SUPFAM" id="SSF51197">
    <property type="entry name" value="Clavaminate synthase-like"/>
    <property type="match status" value="1"/>
</dbReference>
<reference evidence="6 7" key="1">
    <citation type="submission" date="2018-06" db="EMBL/GenBank/DDBJ databases">
        <title>Streptacidiphilus pinicola sp. nov., isolated from pine grove soil.</title>
        <authorList>
            <person name="Roh S.G."/>
            <person name="Park S."/>
            <person name="Kim M.-K."/>
            <person name="Yun B.-R."/>
            <person name="Park J."/>
            <person name="Kim M.J."/>
            <person name="Kim Y.S."/>
            <person name="Kim S.B."/>
        </authorList>
    </citation>
    <scope>NUCLEOTIDE SEQUENCE [LARGE SCALE GENOMIC DNA]</scope>
    <source>
        <strain evidence="6 7">MMS16-CNU450</strain>
    </source>
</reference>
<dbReference type="GO" id="GO:0016491">
    <property type="term" value="F:oxidoreductase activity"/>
    <property type="evidence" value="ECO:0007669"/>
    <property type="project" value="UniProtKB-KW"/>
</dbReference>
<name>A0A2X0JFH0_9ACTN</name>
<dbReference type="InterPro" id="IPR003819">
    <property type="entry name" value="TauD/TfdA-like"/>
</dbReference>
<evidence type="ECO:0000313" key="6">
    <source>
        <dbReference type="EMBL" id="RAG86348.1"/>
    </source>
</evidence>
<dbReference type="AlphaFoldDB" id="A0A2X0JFH0"/>
<evidence type="ECO:0000259" key="5">
    <source>
        <dbReference type="Pfam" id="PF02668"/>
    </source>
</evidence>
<proteinExistence type="predicted"/>
<keyword evidence="3" id="KW-0408">Iron</keyword>